<evidence type="ECO:0000313" key="9">
    <source>
        <dbReference type="EMBL" id="MFC3883587.1"/>
    </source>
</evidence>
<dbReference type="EMBL" id="JBHRZT010000032">
    <property type="protein sequence ID" value="MFC3883587.1"/>
    <property type="molecule type" value="Genomic_DNA"/>
</dbReference>
<keyword evidence="4 8" id="KW-0378">Hydrolase</keyword>
<keyword evidence="2 8" id="KW-0645">Protease</keyword>
<evidence type="ECO:0000256" key="3">
    <source>
        <dbReference type="ARBA" id="ARBA00022763"/>
    </source>
</evidence>
<comment type="similarity">
    <text evidence="1 8">Belongs to the SOS response-associated peptidase family.</text>
</comment>
<dbReference type="SUPFAM" id="SSF143081">
    <property type="entry name" value="BB1717-like"/>
    <property type="match status" value="1"/>
</dbReference>
<evidence type="ECO:0000256" key="5">
    <source>
        <dbReference type="ARBA" id="ARBA00023124"/>
    </source>
</evidence>
<evidence type="ECO:0000256" key="7">
    <source>
        <dbReference type="ARBA" id="ARBA00023239"/>
    </source>
</evidence>
<dbReference type="InterPro" id="IPR036590">
    <property type="entry name" value="SRAP-like"/>
</dbReference>
<dbReference type="Proteomes" id="UP001595752">
    <property type="component" value="Unassembled WGS sequence"/>
</dbReference>
<keyword evidence="5" id="KW-0190">Covalent protein-DNA linkage</keyword>
<keyword evidence="10" id="KW-1185">Reference proteome</keyword>
<dbReference type="PANTHER" id="PTHR13604:SF0">
    <property type="entry name" value="ABASIC SITE PROCESSING PROTEIN HMCES"/>
    <property type="match status" value="1"/>
</dbReference>
<sequence length="222" mass="25753">MCGRFSLIVDLPTLQHTFNFEMNEELSPRYNIAPGQNILTVLSRGEKRAGIPMRWGLVPFWADDPKIGYKMINARAETVDEKASFKMPFQRQRCLILADGFYEWKKEGKEKQPYRFHLRNGKPFAFAGLWSKWTKQGEPLYTCTIITTKPNEVTREVHERMPVILPDDTYNMWLNLEVSDTEFLKSLLLPYPAEEMEVYPVSTLVNSPKNDMAEILSPLNSL</sequence>
<keyword evidence="7" id="KW-0456">Lyase</keyword>
<organism evidence="9 10">
    <name type="scientific">Bacillus songklensis</name>
    <dbReference type="NCBI Taxonomy" id="1069116"/>
    <lineage>
        <taxon>Bacteria</taxon>
        <taxon>Bacillati</taxon>
        <taxon>Bacillota</taxon>
        <taxon>Bacilli</taxon>
        <taxon>Bacillales</taxon>
        <taxon>Bacillaceae</taxon>
        <taxon>Bacillus</taxon>
    </lineage>
</organism>
<reference evidence="10" key="1">
    <citation type="journal article" date="2019" name="Int. J. Syst. Evol. Microbiol.">
        <title>The Global Catalogue of Microorganisms (GCM) 10K type strain sequencing project: providing services to taxonomists for standard genome sequencing and annotation.</title>
        <authorList>
            <consortium name="The Broad Institute Genomics Platform"/>
            <consortium name="The Broad Institute Genome Sequencing Center for Infectious Disease"/>
            <person name="Wu L."/>
            <person name="Ma J."/>
        </authorList>
    </citation>
    <scope>NUCLEOTIDE SEQUENCE [LARGE SCALE GENOMIC DNA]</scope>
    <source>
        <strain evidence="10">CCUG 61889</strain>
    </source>
</reference>
<dbReference type="Pfam" id="PF02586">
    <property type="entry name" value="SRAP"/>
    <property type="match status" value="1"/>
</dbReference>
<name>A0ABV8B368_9BACI</name>
<protein>
    <recommendedName>
        <fullName evidence="8">Abasic site processing protein</fullName>
        <ecNumber evidence="8">3.4.-.-</ecNumber>
    </recommendedName>
</protein>
<dbReference type="PANTHER" id="PTHR13604">
    <property type="entry name" value="DC12-RELATED"/>
    <property type="match status" value="1"/>
</dbReference>
<keyword evidence="6" id="KW-0238">DNA-binding</keyword>
<evidence type="ECO:0000256" key="4">
    <source>
        <dbReference type="ARBA" id="ARBA00022801"/>
    </source>
</evidence>
<keyword evidence="3" id="KW-0227">DNA damage</keyword>
<dbReference type="Gene3D" id="3.90.1680.10">
    <property type="entry name" value="SOS response associated peptidase-like"/>
    <property type="match status" value="1"/>
</dbReference>
<dbReference type="EC" id="3.4.-.-" evidence="8"/>
<evidence type="ECO:0000256" key="1">
    <source>
        <dbReference type="ARBA" id="ARBA00008136"/>
    </source>
</evidence>
<gene>
    <name evidence="9" type="ORF">ACFOU2_08720</name>
</gene>
<evidence type="ECO:0000256" key="8">
    <source>
        <dbReference type="RuleBase" id="RU364100"/>
    </source>
</evidence>
<evidence type="ECO:0000313" key="10">
    <source>
        <dbReference type="Proteomes" id="UP001595752"/>
    </source>
</evidence>
<dbReference type="RefSeq" id="WP_377914196.1">
    <property type="nucleotide sequence ID" value="NZ_JBHRZT010000032.1"/>
</dbReference>
<proteinExistence type="inferred from homology"/>
<accession>A0ABV8B368</accession>
<evidence type="ECO:0000256" key="6">
    <source>
        <dbReference type="ARBA" id="ARBA00023125"/>
    </source>
</evidence>
<comment type="caution">
    <text evidence="9">The sequence shown here is derived from an EMBL/GenBank/DDBJ whole genome shotgun (WGS) entry which is preliminary data.</text>
</comment>
<dbReference type="InterPro" id="IPR003738">
    <property type="entry name" value="SRAP"/>
</dbReference>
<evidence type="ECO:0000256" key="2">
    <source>
        <dbReference type="ARBA" id="ARBA00022670"/>
    </source>
</evidence>